<keyword evidence="2" id="KW-1185">Reference proteome</keyword>
<protein>
    <recommendedName>
        <fullName evidence="3">TadE-like protein</fullName>
    </recommendedName>
</protein>
<sequence>MSGSTSRRDEGSLSLELSMLAPGLVLLLLFLLAAGRVTGVDGAFDAGVRDAARAATQARSPVQAQQRAERVLAAAVATVSVHCRDSLRVEPIAVFEPGRPVTVTASCTYPVSDLGLPGMPGSLTARSTFASPLDPNRVVQ</sequence>
<dbReference type="RefSeq" id="WP_158257098.1">
    <property type="nucleotide sequence ID" value="NZ_PTJD01000001.1"/>
</dbReference>
<reference evidence="1 2" key="1">
    <citation type="submission" date="2018-02" db="EMBL/GenBank/DDBJ databases">
        <title>Genomic Encyclopedia of Archaeal and Bacterial Type Strains, Phase II (KMG-II): from individual species to whole genera.</title>
        <authorList>
            <person name="Goeker M."/>
        </authorList>
    </citation>
    <scope>NUCLEOTIDE SEQUENCE [LARGE SCALE GENOMIC DNA]</scope>
    <source>
        <strain evidence="1 2">DSM 22857</strain>
    </source>
</reference>
<dbReference type="OrthoDB" id="4869119at2"/>
<evidence type="ECO:0008006" key="3">
    <source>
        <dbReference type="Google" id="ProtNLM"/>
    </source>
</evidence>
<gene>
    <name evidence="1" type="ORF">CLV92_101479</name>
</gene>
<comment type="caution">
    <text evidence="1">The sequence shown here is derived from an EMBL/GenBank/DDBJ whole genome shotgun (WGS) entry which is preliminary data.</text>
</comment>
<name>A0A2S6IWQ2_9ACTN</name>
<dbReference type="Proteomes" id="UP000239485">
    <property type="component" value="Unassembled WGS sequence"/>
</dbReference>
<proteinExistence type="predicted"/>
<evidence type="ECO:0000313" key="1">
    <source>
        <dbReference type="EMBL" id="PPK98778.1"/>
    </source>
</evidence>
<dbReference type="AlphaFoldDB" id="A0A2S6IWQ2"/>
<accession>A0A2S6IWQ2</accession>
<organism evidence="1 2">
    <name type="scientific">Kineococcus xinjiangensis</name>
    <dbReference type="NCBI Taxonomy" id="512762"/>
    <lineage>
        <taxon>Bacteria</taxon>
        <taxon>Bacillati</taxon>
        <taxon>Actinomycetota</taxon>
        <taxon>Actinomycetes</taxon>
        <taxon>Kineosporiales</taxon>
        <taxon>Kineosporiaceae</taxon>
        <taxon>Kineococcus</taxon>
    </lineage>
</organism>
<evidence type="ECO:0000313" key="2">
    <source>
        <dbReference type="Proteomes" id="UP000239485"/>
    </source>
</evidence>
<dbReference type="EMBL" id="PTJD01000001">
    <property type="protein sequence ID" value="PPK98778.1"/>
    <property type="molecule type" value="Genomic_DNA"/>
</dbReference>